<protein>
    <submittedName>
        <fullName evidence="1">Tetrathionate reductase subunit A</fullName>
    </submittedName>
</protein>
<gene>
    <name evidence="1" type="primary">ttrA_3</name>
    <name evidence="1" type="ORF">NCTC8261_04045</name>
</gene>
<dbReference type="EMBL" id="UGXT01000002">
    <property type="protein sequence ID" value="SUH37743.1"/>
    <property type="molecule type" value="Genomic_DNA"/>
</dbReference>
<reference evidence="1 2" key="1">
    <citation type="submission" date="2018-06" db="EMBL/GenBank/DDBJ databases">
        <authorList>
            <consortium name="Pathogen Informatics"/>
            <person name="Doyle S."/>
        </authorList>
    </citation>
    <scope>NUCLEOTIDE SEQUENCE [LARGE SCALE GENOMIC DNA]</scope>
    <source>
        <strain evidence="1 2">NCTC8261</strain>
    </source>
</reference>
<proteinExistence type="predicted"/>
<evidence type="ECO:0000313" key="2">
    <source>
        <dbReference type="Proteomes" id="UP000254712"/>
    </source>
</evidence>
<evidence type="ECO:0000313" key="1">
    <source>
        <dbReference type="EMBL" id="SUH37743.1"/>
    </source>
</evidence>
<dbReference type="AlphaFoldDB" id="A0A379WUK0"/>
<dbReference type="Proteomes" id="UP000254712">
    <property type="component" value="Unassembled WGS sequence"/>
</dbReference>
<organism evidence="1 2">
    <name type="scientific">Salmonella enterica I</name>
    <dbReference type="NCBI Taxonomy" id="59201"/>
    <lineage>
        <taxon>Bacteria</taxon>
        <taxon>Pseudomonadati</taxon>
        <taxon>Pseudomonadota</taxon>
        <taxon>Gammaproteobacteria</taxon>
        <taxon>Enterobacterales</taxon>
        <taxon>Enterobacteriaceae</taxon>
        <taxon>Salmonella</taxon>
    </lineage>
</organism>
<accession>A0A379WUK0</accession>
<sequence length="92" mass="10199">MGDLDKNPHVKPDWENVEFALFMGTSPAQSGNPFKRQARQLASARLRENFQYVVVAPALPYQRCSPILAVAGNRSCRQRFGDGNGDDPLDHG</sequence>
<name>A0A379WUK0_SALET</name>